<dbReference type="EMBL" id="HBIJ01013085">
    <property type="protein sequence ID" value="CAE0368100.1"/>
    <property type="molecule type" value="Transcribed_RNA"/>
</dbReference>
<feature type="compositionally biased region" description="Basic and acidic residues" evidence="1">
    <location>
        <begin position="239"/>
        <end position="259"/>
    </location>
</feature>
<feature type="compositionally biased region" description="Basic and acidic residues" evidence="1">
    <location>
        <begin position="729"/>
        <end position="747"/>
    </location>
</feature>
<accession>A0A7S3NLI4</accession>
<feature type="compositionally biased region" description="Pro residues" evidence="1">
    <location>
        <begin position="761"/>
        <end position="770"/>
    </location>
</feature>
<sequence>MEDRADTRSPHELFETAVQEIALEGRHGCNWDRVWEMIKLDDKSMRNVIEKMLQKSNRVVIIEDDETDEILIASAWERVRALGISQPYVVLDETELRILEIVGKHRENGCSWVNTAALLKKYQEPKYFKNEMNALPQQAILLPDAWSQNVLKKKDNAQYGDQLAMERMVHAKIIEKELVSSYQKGGSRITVNTLRLARYCTDEISTSTQQQITGGMDAWKRALRFRLMYVMNDYAQSKKDAAEKKKNDDEKTDNQDKKSPPSIVSGIQSSYLILSQPENVIATLPFADVLKKIKDENWMKKIEYLMGINGPETSLQKAAHMMEICKKVTAKDDTIILFSTKVIPLKQSDENDETKKRRKSRATTNGNERDLWCVGIKKTVYPLDFIDLIPGRLDRRGKEDSLMFATSTNIPQYSVHPGGSSLLPTKLPIYHYGALRTIYENIRASGTKAGRARVLSESLQQDTNKIVEKCITHLVRSGYVQLRRITEGRMHSYLAFENHAFRVYNLCDDALALAESEKVLQKSKNEETMRQRPIFIIDDPSFPEPFDKQIHSGGENSNQMPHQLDTTAQTNQLKKYTVIAIDGNQDISLPKTNNENTKKRSDRRDMSYILGKTIHKHATAERQRRAAHVIATLTKLKAVEKGNLQIALYRRSNSERSKSKYRVDHKTWKRLLDQLVSTGELNQGTYPVENDESITIISAPTATEQDIQKYINDRQRRKKEQIQAVKTAAENRKKAEEEKKKKIDEKNFKKKKRRKKVQSILPPPPPPPLPKDQEHLYQHNKHQLAPPRPRRKTRKDPKKKKIIVPRESWRQHFREITVNYRQNLSDTLGVDIKKMLEEEEAKRKRMNASVSTATVPVPRKKICTTTQSSSTPKSFNNLNTRACVLKRIAPREKVSLVVAGVAVIPVARHLAKYIVGAHLHSTSGIDINTLARHATDSYGKPTPRATADAACSRLLRTGWAKHSSDLSSIPEPNNRCLEFSLDALIDSARAELLASFGDPNFFKSLDDALAAMDNLIEQAPSDERRLSLQANKIQAAHIAVLFQAIAFGTEFILQPNDKHNDGEAFTLIRPGNSRKRNAISQSLVLSKKARLSSIDNSILYMRKWRQALGDSLNQVPWITPHGIVHQKLKGWLIRLIFAAVLTSGITTCHAITESRRRSTPSLDDLETAAILLDLCEAECIIIDREPPSISPPKLTIFGPIQGNNQSPRNLALNALTNDRGSDVVPRFSPAPDALRKFLDFDLVTNPTTVSSLFAAAAPSLS</sequence>
<proteinExistence type="predicted"/>
<feature type="compositionally biased region" description="Basic residues" evidence="1">
    <location>
        <begin position="778"/>
        <end position="803"/>
    </location>
</feature>
<protein>
    <recommendedName>
        <fullName evidence="3">B-block binding subunit of TFIIIC domain-containing protein</fullName>
    </recommendedName>
</protein>
<evidence type="ECO:0000256" key="1">
    <source>
        <dbReference type="SAM" id="MobiDB-lite"/>
    </source>
</evidence>
<evidence type="ECO:0008006" key="3">
    <source>
        <dbReference type="Google" id="ProtNLM"/>
    </source>
</evidence>
<feature type="region of interest" description="Disordered" evidence="1">
    <location>
        <begin position="239"/>
        <end position="263"/>
    </location>
</feature>
<name>A0A7S3NLI4_9STRA</name>
<organism evidence="2">
    <name type="scientific">Aureoumbra lagunensis</name>
    <dbReference type="NCBI Taxonomy" id="44058"/>
    <lineage>
        <taxon>Eukaryota</taxon>
        <taxon>Sar</taxon>
        <taxon>Stramenopiles</taxon>
        <taxon>Ochrophyta</taxon>
        <taxon>Pelagophyceae</taxon>
        <taxon>Pelagomonadales</taxon>
        <taxon>Aureoumbra</taxon>
    </lineage>
</organism>
<evidence type="ECO:0000313" key="2">
    <source>
        <dbReference type="EMBL" id="CAE0368100.1"/>
    </source>
</evidence>
<feature type="region of interest" description="Disordered" evidence="1">
    <location>
        <begin position="728"/>
        <end position="803"/>
    </location>
</feature>
<dbReference type="AlphaFoldDB" id="A0A7S3NLI4"/>
<feature type="compositionally biased region" description="Basic residues" evidence="1">
    <location>
        <begin position="748"/>
        <end position="757"/>
    </location>
</feature>
<reference evidence="2" key="1">
    <citation type="submission" date="2021-01" db="EMBL/GenBank/DDBJ databases">
        <authorList>
            <person name="Corre E."/>
            <person name="Pelletier E."/>
            <person name="Niang G."/>
            <person name="Scheremetjew M."/>
            <person name="Finn R."/>
            <person name="Kale V."/>
            <person name="Holt S."/>
            <person name="Cochrane G."/>
            <person name="Meng A."/>
            <person name="Brown T."/>
            <person name="Cohen L."/>
        </authorList>
    </citation>
    <scope>NUCLEOTIDE SEQUENCE</scope>
    <source>
        <strain evidence="2">CCMP1510</strain>
    </source>
</reference>
<gene>
    <name evidence="2" type="ORF">ALAG00032_LOCUS8861</name>
</gene>